<dbReference type="InterPro" id="IPR034122">
    <property type="entry name" value="Retropepsin-like_bacterial"/>
</dbReference>
<reference evidence="2 3" key="1">
    <citation type="submission" date="2017-07" db="EMBL/GenBank/DDBJ databases">
        <title>Draft Genome Sequences of Select Purple Nonsulfur Bacteria.</title>
        <authorList>
            <person name="Lasarre B."/>
            <person name="Mckinlay J.B."/>
        </authorList>
    </citation>
    <scope>NUCLEOTIDE SEQUENCE [LARGE SCALE GENOMIC DNA]</scope>
    <source>
        <strain evidence="2 3">DSM 11290</strain>
    </source>
</reference>
<comment type="caution">
    <text evidence="2">The sequence shown here is derived from an EMBL/GenBank/DDBJ whole genome shotgun (WGS) entry which is preliminary data.</text>
</comment>
<dbReference type="GO" id="GO:0004190">
    <property type="term" value="F:aspartic-type endopeptidase activity"/>
    <property type="evidence" value="ECO:0007669"/>
    <property type="project" value="InterPro"/>
</dbReference>
<dbReference type="InterPro" id="IPR001969">
    <property type="entry name" value="Aspartic_peptidase_AS"/>
</dbReference>
<keyword evidence="3" id="KW-1185">Reference proteome</keyword>
<dbReference type="Proteomes" id="UP000249299">
    <property type="component" value="Unassembled WGS sequence"/>
</dbReference>
<evidence type="ECO:0000256" key="1">
    <source>
        <dbReference type="SAM" id="Phobius"/>
    </source>
</evidence>
<keyword evidence="1" id="KW-0812">Transmembrane</keyword>
<feature type="transmembrane region" description="Helical" evidence="1">
    <location>
        <begin position="37"/>
        <end position="57"/>
    </location>
</feature>
<dbReference type="AlphaFoldDB" id="A0A327JVK9"/>
<dbReference type="CDD" id="cd05483">
    <property type="entry name" value="retropepsin_like_bacteria"/>
    <property type="match status" value="1"/>
</dbReference>
<proteinExistence type="predicted"/>
<dbReference type="Gene3D" id="2.40.70.10">
    <property type="entry name" value="Acid Proteases"/>
    <property type="match status" value="1"/>
</dbReference>
<name>A0A327JVK9_9HYPH</name>
<dbReference type="SUPFAM" id="SSF50630">
    <property type="entry name" value="Acid proteases"/>
    <property type="match status" value="1"/>
</dbReference>
<dbReference type="EMBL" id="NPEV01000003">
    <property type="protein sequence ID" value="RAI29625.1"/>
    <property type="molecule type" value="Genomic_DNA"/>
</dbReference>
<dbReference type="Pfam" id="PF13975">
    <property type="entry name" value="gag-asp_proteas"/>
    <property type="match status" value="1"/>
</dbReference>
<dbReference type="OrthoDB" id="7595324at2"/>
<keyword evidence="1" id="KW-1133">Transmembrane helix</keyword>
<accession>A0A327JVK9</accession>
<keyword evidence="1" id="KW-0472">Membrane</keyword>
<evidence type="ECO:0000313" key="3">
    <source>
        <dbReference type="Proteomes" id="UP000249299"/>
    </source>
</evidence>
<dbReference type="InterPro" id="IPR021109">
    <property type="entry name" value="Peptidase_aspartic_dom_sf"/>
</dbReference>
<gene>
    <name evidence="2" type="ORF">CH339_02990</name>
</gene>
<dbReference type="GO" id="GO:0006508">
    <property type="term" value="P:proteolysis"/>
    <property type="evidence" value="ECO:0007669"/>
    <property type="project" value="InterPro"/>
</dbReference>
<dbReference type="InterPro" id="IPR011969">
    <property type="entry name" value="Clan_AA_Asp_peptidase_C"/>
</dbReference>
<evidence type="ECO:0000313" key="2">
    <source>
        <dbReference type="EMBL" id="RAI29625.1"/>
    </source>
</evidence>
<organism evidence="2 3">
    <name type="scientific">Rhodobium orientis</name>
    <dbReference type="NCBI Taxonomy" id="34017"/>
    <lineage>
        <taxon>Bacteria</taxon>
        <taxon>Pseudomonadati</taxon>
        <taxon>Pseudomonadota</taxon>
        <taxon>Alphaproteobacteria</taxon>
        <taxon>Hyphomicrobiales</taxon>
        <taxon>Rhodobiaceae</taxon>
        <taxon>Rhodobium</taxon>
    </lineage>
</organism>
<sequence length="234" mass="24622">MKRPLVWALLAALGITLIVGAQLIWPPQPEDILDFEGPRIAALVALLVVLGGSMLASRPKMGEVLKAIVVWGGLALVLVGLYAFRYDLEMIGRRTMAALIPGMVVETSDGSGAVSVMRANDGHFHVDADVDGASLSFLVDTGASSIVLTQRDAERAGIDVDNLHYSIPVSTANGRALVAPVRLDRISVGSRIGLSNAEAFVAAPGALQTSLLGMDFLNAASSSEIRGDRLILRP</sequence>
<dbReference type="RefSeq" id="WP_111432788.1">
    <property type="nucleotide sequence ID" value="NZ_JACIGG010000012.1"/>
</dbReference>
<protein>
    <recommendedName>
        <fullName evidence="4">TIGR02281 family clan AA aspartic protease</fullName>
    </recommendedName>
</protein>
<feature type="transmembrane region" description="Helical" evidence="1">
    <location>
        <begin position="64"/>
        <end position="84"/>
    </location>
</feature>
<dbReference type="PROSITE" id="PS00141">
    <property type="entry name" value="ASP_PROTEASE"/>
    <property type="match status" value="1"/>
</dbReference>
<evidence type="ECO:0008006" key="4">
    <source>
        <dbReference type="Google" id="ProtNLM"/>
    </source>
</evidence>
<dbReference type="NCBIfam" id="TIGR02281">
    <property type="entry name" value="clan_AA_DTGA"/>
    <property type="match status" value="1"/>
</dbReference>